<dbReference type="InterPro" id="IPR002201">
    <property type="entry name" value="Glyco_trans_9"/>
</dbReference>
<keyword evidence="8" id="KW-0472">Membrane</keyword>
<comment type="similarity">
    <text evidence="9">Belongs to the glycosyltransferase 9 family.</text>
</comment>
<evidence type="ECO:0000256" key="5">
    <source>
        <dbReference type="ARBA" id="ARBA00022676"/>
    </source>
</evidence>
<evidence type="ECO:0000256" key="7">
    <source>
        <dbReference type="ARBA" id="ARBA00022985"/>
    </source>
</evidence>
<dbReference type="GO" id="GO:0005886">
    <property type="term" value="C:plasma membrane"/>
    <property type="evidence" value="ECO:0007669"/>
    <property type="project" value="UniProtKB-SubCell"/>
</dbReference>
<comment type="pathway">
    <text evidence="2">Bacterial outer membrane biogenesis; LPS core biosynthesis.</text>
</comment>
<evidence type="ECO:0000256" key="3">
    <source>
        <dbReference type="ARBA" id="ARBA00022475"/>
    </source>
</evidence>
<reference evidence="14 15" key="1">
    <citation type="submission" date="2018-06" db="EMBL/GenBank/DDBJ databases">
        <authorList>
            <consortium name="Pathogen Informatics"/>
            <person name="Doyle S."/>
        </authorList>
    </citation>
    <scope>NUCLEOTIDE SEQUENCE [LARGE SCALE GENOMIC DNA]</scope>
    <source>
        <strain evidence="14 15">NCTC13337</strain>
    </source>
</reference>
<evidence type="ECO:0000256" key="9">
    <source>
        <dbReference type="ARBA" id="ARBA00043995"/>
    </source>
</evidence>
<keyword evidence="4" id="KW-0997">Cell inner membrane</keyword>
<evidence type="ECO:0000256" key="1">
    <source>
        <dbReference type="ARBA" id="ARBA00004515"/>
    </source>
</evidence>
<name>A0A380MWM6_9GAMM</name>
<dbReference type="GO" id="GO:0008713">
    <property type="term" value="F:ADP-heptose-lipopolysaccharide heptosyltransferase activity"/>
    <property type="evidence" value="ECO:0007669"/>
    <property type="project" value="TreeGrafter"/>
</dbReference>
<dbReference type="Gene3D" id="3.40.50.2000">
    <property type="entry name" value="Glycogen Phosphorylase B"/>
    <property type="match status" value="2"/>
</dbReference>
<dbReference type="GO" id="GO:0005829">
    <property type="term" value="C:cytosol"/>
    <property type="evidence" value="ECO:0007669"/>
    <property type="project" value="TreeGrafter"/>
</dbReference>
<dbReference type="Pfam" id="PF01075">
    <property type="entry name" value="Glyco_transf_9"/>
    <property type="match status" value="1"/>
</dbReference>
<evidence type="ECO:0000256" key="12">
    <source>
        <dbReference type="ARBA" id="ARBA00044330"/>
    </source>
</evidence>
<dbReference type="PANTHER" id="PTHR30160">
    <property type="entry name" value="TETRAACYLDISACCHARIDE 4'-KINASE-RELATED"/>
    <property type="match status" value="1"/>
</dbReference>
<keyword evidence="3" id="KW-1003">Cell membrane</keyword>
<evidence type="ECO:0000256" key="4">
    <source>
        <dbReference type="ARBA" id="ARBA00022519"/>
    </source>
</evidence>
<proteinExistence type="inferred from homology"/>
<keyword evidence="7" id="KW-0448">Lipopolysaccharide biosynthesis</keyword>
<evidence type="ECO:0000256" key="2">
    <source>
        <dbReference type="ARBA" id="ARBA00004713"/>
    </source>
</evidence>
<evidence type="ECO:0000313" key="14">
    <source>
        <dbReference type="EMBL" id="SUO97010.1"/>
    </source>
</evidence>
<dbReference type="EC" id="2.4.99.23" evidence="10"/>
<sequence length="330" mass="37362">MSRELLLIKLSSLGDVIHGFAMLGDLAKAMPDVKVSWVVEEAFADLVSAHPLVKNVIVVPLRRLRKEKRWWWSKQWREMRKQLRTQRYFKVVDAQGLLKSALLMRMIRTDERIGYDNVSAREPLAALAYHQCIRVEKGLHAVERMRLLMGGAFDYQPEGQADYGLPLWQPSDTKQLLFFHGTTWRSKQLPEKTWHELIKLANHAGFNVVLPWGNVEERERAERLARSGAKVLPKLSLVELQQEIYRSAGVISVDTGLGHLAAACGAPVLGIFGPTDATLTGMMGIHAKNLSHANPCMKKDCHVHGGTEENSCMHIWQAGEIWETFLTLQE</sequence>
<dbReference type="InterPro" id="IPR011908">
    <property type="entry name" value="LipoPS_heptosylTferase-I"/>
</dbReference>
<accession>A0A380MWM6</accession>
<dbReference type="AlphaFoldDB" id="A0A380MWM6"/>
<dbReference type="NCBIfam" id="TIGR02193">
    <property type="entry name" value="heptsyl_trn_I"/>
    <property type="match status" value="1"/>
</dbReference>
<dbReference type="GO" id="GO:0009244">
    <property type="term" value="P:lipopolysaccharide core region biosynthetic process"/>
    <property type="evidence" value="ECO:0007669"/>
    <property type="project" value="InterPro"/>
</dbReference>
<evidence type="ECO:0000313" key="15">
    <source>
        <dbReference type="Proteomes" id="UP000254601"/>
    </source>
</evidence>
<dbReference type="Proteomes" id="UP000254601">
    <property type="component" value="Unassembled WGS sequence"/>
</dbReference>
<keyword evidence="15" id="KW-1185">Reference proteome</keyword>
<evidence type="ECO:0000256" key="6">
    <source>
        <dbReference type="ARBA" id="ARBA00022679"/>
    </source>
</evidence>
<keyword evidence="5" id="KW-0328">Glycosyltransferase</keyword>
<comment type="subcellular location">
    <subcellularLocation>
        <location evidence="1">Cell inner membrane</location>
        <topology evidence="1">Peripheral membrane protein</topology>
        <orientation evidence="1">Cytoplasmic side</orientation>
    </subcellularLocation>
</comment>
<evidence type="ECO:0000256" key="8">
    <source>
        <dbReference type="ARBA" id="ARBA00023136"/>
    </source>
</evidence>
<evidence type="ECO:0000256" key="10">
    <source>
        <dbReference type="ARBA" id="ARBA00044041"/>
    </source>
</evidence>
<dbReference type="EMBL" id="UHIC01000001">
    <property type="protein sequence ID" value="SUO97010.1"/>
    <property type="molecule type" value="Genomic_DNA"/>
</dbReference>
<evidence type="ECO:0000256" key="11">
    <source>
        <dbReference type="ARBA" id="ARBA00044190"/>
    </source>
</evidence>
<dbReference type="SUPFAM" id="SSF53756">
    <property type="entry name" value="UDP-Glycosyltransferase/glycogen phosphorylase"/>
    <property type="match status" value="1"/>
</dbReference>
<comment type="catalytic activity">
    <reaction evidence="13">
        <text>an alpha-Kdo-(2-&gt;4)-alpha-Kdo-(2-&gt;6)-lipid A + ADP-L-glycero-beta-D-manno-heptose = an L-alpha-D-Hep-(1-&gt;5)-[alpha-Kdo-(2-&gt;4)]-alpha-Kdo-(2-&gt;6)-lipid A + ADP + H(+)</text>
        <dbReference type="Rhea" id="RHEA:74067"/>
        <dbReference type="ChEBI" id="CHEBI:15378"/>
        <dbReference type="ChEBI" id="CHEBI:61506"/>
        <dbReference type="ChEBI" id="CHEBI:176431"/>
        <dbReference type="ChEBI" id="CHEBI:193068"/>
        <dbReference type="ChEBI" id="CHEBI:456216"/>
        <dbReference type="EC" id="2.4.99.23"/>
    </reaction>
</comment>
<evidence type="ECO:0000256" key="13">
    <source>
        <dbReference type="ARBA" id="ARBA00049201"/>
    </source>
</evidence>
<gene>
    <name evidence="14" type="primary">rfaC</name>
    <name evidence="14" type="ORF">NCTC13337_02124</name>
</gene>
<dbReference type="OrthoDB" id="9767552at2"/>
<organism evidence="14 15">
    <name type="scientific">Suttonella ornithocola</name>
    <dbReference type="NCBI Taxonomy" id="279832"/>
    <lineage>
        <taxon>Bacteria</taxon>
        <taxon>Pseudomonadati</taxon>
        <taxon>Pseudomonadota</taxon>
        <taxon>Gammaproteobacteria</taxon>
        <taxon>Cardiobacteriales</taxon>
        <taxon>Cardiobacteriaceae</taxon>
        <taxon>Suttonella</taxon>
    </lineage>
</organism>
<dbReference type="CDD" id="cd03789">
    <property type="entry name" value="GT9_LPS_heptosyltransferase"/>
    <property type="match status" value="1"/>
</dbReference>
<dbReference type="RefSeq" id="WP_072576734.1">
    <property type="nucleotide sequence ID" value="NZ_LWHB01000094.1"/>
</dbReference>
<keyword evidence="6 14" id="KW-0808">Transferase</keyword>
<dbReference type="PANTHER" id="PTHR30160:SF19">
    <property type="entry name" value="LIPOPOLYSACCHARIDE HEPTOSYLTRANSFERASE 1"/>
    <property type="match status" value="1"/>
</dbReference>
<protein>
    <recommendedName>
        <fullName evidence="11">Lipopolysaccharide heptosyltransferase 1</fullName>
        <ecNumber evidence="10">2.4.99.23</ecNumber>
    </recommendedName>
    <alternativeName>
        <fullName evidence="12">ADP-heptose:lipopolysaccharide heptosyltransferase I</fullName>
    </alternativeName>
</protein>
<dbReference type="InterPro" id="IPR051199">
    <property type="entry name" value="LPS_LOS_Heptosyltrfase"/>
</dbReference>